<dbReference type="KEGG" id="ncv:NCAV_0947"/>
<dbReference type="EMBL" id="LT981265">
    <property type="protein sequence ID" value="SPC34124.1"/>
    <property type="molecule type" value="Genomic_DNA"/>
</dbReference>
<dbReference type="RefSeq" id="WP_103287150.1">
    <property type="nucleotide sequence ID" value="NZ_LT981265.1"/>
</dbReference>
<dbReference type="AlphaFoldDB" id="A0A2K5AR96"/>
<proteinExistence type="predicted"/>
<keyword evidence="2" id="KW-1185">Reference proteome</keyword>
<accession>A0A2K5AR96</accession>
<name>A0A2K5AR96_9ARCH</name>
<dbReference type="GeneID" id="41594992"/>
<gene>
    <name evidence="1" type="ORF">NCAV_0947</name>
</gene>
<evidence type="ECO:0000313" key="1">
    <source>
        <dbReference type="EMBL" id="SPC34124.1"/>
    </source>
</evidence>
<protein>
    <submittedName>
        <fullName evidence="1">Uncharacterized protein</fullName>
    </submittedName>
</protein>
<reference evidence="2" key="1">
    <citation type="submission" date="2018-01" db="EMBL/GenBank/DDBJ databases">
        <authorList>
            <person name="Kerou L M."/>
        </authorList>
    </citation>
    <scope>NUCLEOTIDE SEQUENCE [LARGE SCALE GENOMIC DNA]</scope>
    <source>
        <strain evidence="2">SCU2</strain>
    </source>
</reference>
<evidence type="ECO:0000313" key="2">
    <source>
        <dbReference type="Proteomes" id="UP000236248"/>
    </source>
</evidence>
<dbReference type="Proteomes" id="UP000236248">
    <property type="component" value="Chromosome NCAV"/>
</dbReference>
<sequence length="108" mass="12509">MEALRDELKSIAARLNINIQVSMDEENRVLKVYADTADMLSKARSGLRDVLELAYTTAEHHPYWSIAYNAAEILNILLERWDDVMSREDVDELEWRASELKSAIEKLK</sequence>
<organism evidence="1 2">
    <name type="scientific">Candidatus Nitrosocaldus cavascurensis</name>
    <dbReference type="NCBI Taxonomy" id="2058097"/>
    <lineage>
        <taxon>Archaea</taxon>
        <taxon>Nitrososphaerota</taxon>
        <taxon>Nitrososphaeria</taxon>
        <taxon>Candidatus Nitrosocaldales</taxon>
        <taxon>Candidatus Nitrosocaldaceae</taxon>
        <taxon>Candidatus Nitrosocaldus</taxon>
    </lineage>
</organism>